<name>A0A075HYC2_9EURY</name>
<dbReference type="AlphaFoldDB" id="A0A075HYC2"/>
<reference evidence="1" key="1">
    <citation type="journal article" date="2014" name="Genome Biol. Evol.">
        <title>Pangenome evidence for extensive interdomain horizontal transfer affecting lineage core and shell genes in uncultured planktonic thaumarchaeota and euryarchaeota.</title>
        <authorList>
            <person name="Deschamps P."/>
            <person name="Zivanovic Y."/>
            <person name="Moreira D."/>
            <person name="Rodriguez-Valera F."/>
            <person name="Lopez-Garcia P."/>
        </authorList>
    </citation>
    <scope>NUCLEOTIDE SEQUENCE</scope>
</reference>
<sequence>MNRCPNGAPFVLRPVLSAVGSRRPEHARGFCTHIALRDIAQAPVGPAVQRPATTVLVRRPRVRCLGGPGLDRCRRRRSDLRARVLHQHPASGLGLRQRRPSGRLGVAVWLGPPIGHGGQRLYGRPRRGRLHQPQRVPVRHTDRLGFILYPICTRQRSLVEWNCPHEELG</sequence>
<dbReference type="EMBL" id="KF901171">
    <property type="protein sequence ID" value="AIF20649.1"/>
    <property type="molecule type" value="Genomic_DNA"/>
</dbReference>
<evidence type="ECO:0000313" key="1">
    <source>
        <dbReference type="EMBL" id="AIF20649.1"/>
    </source>
</evidence>
<organism evidence="1">
    <name type="scientific">uncultured marine group II/III euryarchaeote KM3_91_B08</name>
    <dbReference type="NCBI Taxonomy" id="1456541"/>
    <lineage>
        <taxon>Archaea</taxon>
        <taxon>Methanobacteriati</taxon>
        <taxon>Methanobacteriota</taxon>
        <taxon>environmental samples</taxon>
    </lineage>
</organism>
<accession>A0A075HYC2</accession>
<proteinExistence type="predicted"/>
<protein>
    <submittedName>
        <fullName evidence="1">Uncharacterized protein</fullName>
    </submittedName>
</protein>